<dbReference type="OrthoDB" id="10261951at2759"/>
<keyword evidence="4" id="KW-0456">Lyase</keyword>
<dbReference type="FunFam" id="3.40.640.10:FF:000030">
    <property type="entry name" value="Low-specificity L-threonine aldolase"/>
    <property type="match status" value="1"/>
</dbReference>
<dbReference type="AlphaFoldDB" id="A0A367J9A6"/>
<dbReference type="InterPro" id="IPR001597">
    <property type="entry name" value="ArAA_b-elim_lyase/Thr_aldolase"/>
</dbReference>
<dbReference type="InterPro" id="IPR015422">
    <property type="entry name" value="PyrdxlP-dep_Trfase_small"/>
</dbReference>
<dbReference type="PIRSF" id="PIRSF017617">
    <property type="entry name" value="Thr_aldolase"/>
    <property type="match status" value="1"/>
</dbReference>
<dbReference type="PANTHER" id="PTHR48097:SF9">
    <property type="entry name" value="L-THREONINE ALDOLASE"/>
    <property type="match status" value="1"/>
</dbReference>
<evidence type="ECO:0000313" key="7">
    <source>
        <dbReference type="EMBL" id="RCH86496.1"/>
    </source>
</evidence>
<evidence type="ECO:0000256" key="2">
    <source>
        <dbReference type="ARBA" id="ARBA00006966"/>
    </source>
</evidence>
<evidence type="ECO:0000256" key="1">
    <source>
        <dbReference type="ARBA" id="ARBA00001933"/>
    </source>
</evidence>
<dbReference type="Proteomes" id="UP000253551">
    <property type="component" value="Unassembled WGS sequence"/>
</dbReference>
<dbReference type="InterPro" id="IPR015424">
    <property type="entry name" value="PyrdxlP-dep_Trfase"/>
</dbReference>
<evidence type="ECO:0000256" key="5">
    <source>
        <dbReference type="PIRSR" id="PIRSR017617-1"/>
    </source>
</evidence>
<dbReference type="GO" id="GO:0008732">
    <property type="term" value="F:L-allo-threonine aldolase activity"/>
    <property type="evidence" value="ECO:0007669"/>
    <property type="project" value="TreeGrafter"/>
</dbReference>
<dbReference type="PANTHER" id="PTHR48097">
    <property type="entry name" value="L-THREONINE ALDOLASE-RELATED"/>
    <property type="match status" value="1"/>
</dbReference>
<keyword evidence="8" id="KW-1185">Reference proteome</keyword>
<organism evidence="7 8">
    <name type="scientific">Rhizopus stolonifer</name>
    <name type="common">Rhizopus nigricans</name>
    <dbReference type="NCBI Taxonomy" id="4846"/>
    <lineage>
        <taxon>Eukaryota</taxon>
        <taxon>Fungi</taxon>
        <taxon>Fungi incertae sedis</taxon>
        <taxon>Mucoromycota</taxon>
        <taxon>Mucoromycotina</taxon>
        <taxon>Mucoromycetes</taxon>
        <taxon>Mucorales</taxon>
        <taxon>Mucorineae</taxon>
        <taxon>Rhizopodaceae</taxon>
        <taxon>Rhizopus</taxon>
    </lineage>
</organism>
<dbReference type="Pfam" id="PF01212">
    <property type="entry name" value="Beta_elim_lyase"/>
    <property type="match status" value="1"/>
</dbReference>
<dbReference type="SUPFAM" id="SSF53383">
    <property type="entry name" value="PLP-dependent transferases"/>
    <property type="match status" value="1"/>
</dbReference>
<name>A0A367J9A6_RHIST</name>
<dbReference type="GO" id="GO:0006545">
    <property type="term" value="P:glycine biosynthetic process"/>
    <property type="evidence" value="ECO:0007669"/>
    <property type="project" value="TreeGrafter"/>
</dbReference>
<evidence type="ECO:0000259" key="6">
    <source>
        <dbReference type="Pfam" id="PF01212"/>
    </source>
</evidence>
<feature type="modified residue" description="N6-(pyridoxal phosphate)lysine" evidence="5">
    <location>
        <position position="232"/>
    </location>
</feature>
<proteinExistence type="inferred from homology"/>
<comment type="caution">
    <text evidence="7">The sequence shown here is derived from an EMBL/GenBank/DDBJ whole genome shotgun (WGS) entry which is preliminary data.</text>
</comment>
<accession>A0A367J9A6</accession>
<sequence length="396" mass="43694">MLSTRLFSARRLFVRPDFYPARFFSTVNMTKQPQFFDLTSDTATEPTDDMFDMMKLAHRGDDVFNASTSVNDLEKYVAKLLGKEAALFCATGCMTNQLALRVLLTQPPHSVLCDARAHVFVYECGGISYHSQASVSPVMPRNGHHLTLEDVMDNVITDTLASAPTRVISLENTLNGTLMPVEEMKRIHDFARQNDLKLHLDGARLWNASQETGIPMHEYGQYFDTISVCLSKGVGAPIGSIMASTQENIVRARHIRKLMGGGWRQAGFLAVAAKHCIDTVVPTMKQTHNMTKQLATALQELGMNLSTPCETNMIFLDTANAGITVDDLAKALKQHDILIGSGPGTKTRIVMHYQITQQAVDTFIQVASDVVEKRKADPKPIVVDALNSSSIYNTSV</sequence>
<feature type="domain" description="Aromatic amino acid beta-eliminating lyase/threonine aldolase" evidence="6">
    <location>
        <begin position="37"/>
        <end position="319"/>
    </location>
</feature>
<dbReference type="NCBIfam" id="NF041359">
    <property type="entry name" value="GntG_guanitoxin"/>
    <property type="match status" value="1"/>
</dbReference>
<reference evidence="7 8" key="1">
    <citation type="journal article" date="2018" name="G3 (Bethesda)">
        <title>Phylogenetic and Phylogenomic Definition of Rhizopus Species.</title>
        <authorList>
            <person name="Gryganskyi A.P."/>
            <person name="Golan J."/>
            <person name="Dolatabadi S."/>
            <person name="Mondo S."/>
            <person name="Robb S."/>
            <person name="Idnurm A."/>
            <person name="Muszewska A."/>
            <person name="Steczkiewicz K."/>
            <person name="Masonjones S."/>
            <person name="Liao H.L."/>
            <person name="Gajdeczka M.T."/>
            <person name="Anike F."/>
            <person name="Vuek A."/>
            <person name="Anishchenko I.M."/>
            <person name="Voigt K."/>
            <person name="de Hoog G.S."/>
            <person name="Smith M.E."/>
            <person name="Heitman J."/>
            <person name="Vilgalys R."/>
            <person name="Stajich J.E."/>
        </authorList>
    </citation>
    <scope>NUCLEOTIDE SEQUENCE [LARGE SCALE GENOMIC DNA]</scope>
    <source>
        <strain evidence="7 8">LSU 92-RS-03</strain>
    </source>
</reference>
<evidence type="ECO:0000256" key="4">
    <source>
        <dbReference type="ARBA" id="ARBA00023239"/>
    </source>
</evidence>
<dbReference type="GO" id="GO:0006567">
    <property type="term" value="P:L-threonine catabolic process"/>
    <property type="evidence" value="ECO:0007669"/>
    <property type="project" value="TreeGrafter"/>
</dbReference>
<gene>
    <name evidence="7" type="primary">GLY1_3</name>
    <name evidence="7" type="ORF">CU098_008217</name>
</gene>
<protein>
    <submittedName>
        <fullName evidence="7">Threonine aldolase</fullName>
    </submittedName>
</protein>
<keyword evidence="3" id="KW-0663">Pyridoxal phosphate</keyword>
<dbReference type="Gene3D" id="3.90.1150.10">
    <property type="entry name" value="Aspartate Aminotransferase, domain 1"/>
    <property type="match status" value="1"/>
</dbReference>
<dbReference type="EMBL" id="PJQM01003921">
    <property type="protein sequence ID" value="RCH86496.1"/>
    <property type="molecule type" value="Genomic_DNA"/>
</dbReference>
<evidence type="ECO:0000313" key="8">
    <source>
        <dbReference type="Proteomes" id="UP000253551"/>
    </source>
</evidence>
<evidence type="ECO:0000256" key="3">
    <source>
        <dbReference type="ARBA" id="ARBA00022898"/>
    </source>
</evidence>
<comment type="cofactor">
    <cofactor evidence="1">
        <name>pyridoxal 5'-phosphate</name>
        <dbReference type="ChEBI" id="CHEBI:597326"/>
    </cofactor>
</comment>
<dbReference type="InterPro" id="IPR023603">
    <property type="entry name" value="Low_specificity_L-TA-like"/>
</dbReference>
<dbReference type="GO" id="GO:0005829">
    <property type="term" value="C:cytosol"/>
    <property type="evidence" value="ECO:0007669"/>
    <property type="project" value="TreeGrafter"/>
</dbReference>
<dbReference type="InterPro" id="IPR015421">
    <property type="entry name" value="PyrdxlP-dep_Trfase_major"/>
</dbReference>
<dbReference type="Gene3D" id="3.40.640.10">
    <property type="entry name" value="Type I PLP-dependent aspartate aminotransferase-like (Major domain)"/>
    <property type="match status" value="1"/>
</dbReference>
<dbReference type="STRING" id="4846.A0A367J9A6"/>
<comment type="similarity">
    <text evidence="2">Belongs to the threonine aldolase family.</text>
</comment>